<dbReference type="SUPFAM" id="SSF54690">
    <property type="entry name" value="Molybdopterin synthase subunit MoaE"/>
    <property type="match status" value="1"/>
</dbReference>
<dbReference type="GO" id="GO:0006777">
    <property type="term" value="P:Mo-molybdopterin cofactor biosynthetic process"/>
    <property type="evidence" value="ECO:0007669"/>
    <property type="project" value="InterPro"/>
</dbReference>
<dbReference type="AlphaFoldDB" id="A0A7Y2H3W0"/>
<dbReference type="Pfam" id="PF02597">
    <property type="entry name" value="ThiS"/>
    <property type="match status" value="1"/>
</dbReference>
<dbReference type="InterPro" id="IPR003448">
    <property type="entry name" value="Mopterin_biosynth_MoaE"/>
</dbReference>
<evidence type="ECO:0000313" key="2">
    <source>
        <dbReference type="Proteomes" id="UP000547674"/>
    </source>
</evidence>
<evidence type="ECO:0000313" key="1">
    <source>
        <dbReference type="EMBL" id="NNF08465.1"/>
    </source>
</evidence>
<sequence length="234" mass="25580">MHVEVRLFAGLRETLNKESLSLEVPDGSTEGTLRKALEETFPELAPWLGVCRMAQGVEFLQTDSPIEAGEPIALIPPVSGGSPEPSVRLTLDALDPRKIEAEVSRDRNGAICTFQGTVRSPNAGRDVQYLDYEAHEPMALAQMQKIVDETEAKWKGSLVRLVHRLGRVDPGVPSVVIVVSCPHRAASFEACRYVIERLKEDVPIWKKEVFSDGSSWVGLAKSSGVGNDPLPPQS</sequence>
<dbReference type="InterPro" id="IPR016155">
    <property type="entry name" value="Mopterin_synth/thiamin_S_b"/>
</dbReference>
<dbReference type="Gene3D" id="3.90.1170.40">
    <property type="entry name" value="Molybdopterin biosynthesis MoaE subunit"/>
    <property type="match status" value="1"/>
</dbReference>
<accession>A0A7Y2H3W0</accession>
<evidence type="ECO:0008006" key="3">
    <source>
        <dbReference type="Google" id="ProtNLM"/>
    </source>
</evidence>
<dbReference type="CDD" id="cd00756">
    <property type="entry name" value="MoaE"/>
    <property type="match status" value="1"/>
</dbReference>
<dbReference type="Proteomes" id="UP000547674">
    <property type="component" value="Unassembled WGS sequence"/>
</dbReference>
<dbReference type="InterPro" id="IPR003749">
    <property type="entry name" value="ThiS/MoaD-like"/>
</dbReference>
<dbReference type="Pfam" id="PF02391">
    <property type="entry name" value="MoaE"/>
    <property type="match status" value="1"/>
</dbReference>
<proteinExistence type="predicted"/>
<organism evidence="1 2">
    <name type="scientific">Eiseniibacteriota bacterium</name>
    <dbReference type="NCBI Taxonomy" id="2212470"/>
    <lineage>
        <taxon>Bacteria</taxon>
        <taxon>Candidatus Eiseniibacteriota</taxon>
    </lineage>
</organism>
<dbReference type="PANTHER" id="PTHR23404">
    <property type="entry name" value="MOLYBDOPTERIN SYNTHASE RELATED"/>
    <property type="match status" value="1"/>
</dbReference>
<comment type="caution">
    <text evidence="1">The sequence shown here is derived from an EMBL/GenBank/DDBJ whole genome shotgun (WGS) entry which is preliminary data.</text>
</comment>
<protein>
    <recommendedName>
        <fullName evidence="3">Molybdopterin converting factor subunit 1</fullName>
    </recommendedName>
</protein>
<dbReference type="InterPro" id="IPR036563">
    <property type="entry name" value="MoaE_sf"/>
</dbReference>
<reference evidence="1 2" key="1">
    <citation type="submission" date="2020-03" db="EMBL/GenBank/DDBJ databases">
        <title>Metabolic flexibility allows generalist bacteria to become dominant in a frequently disturbed ecosystem.</title>
        <authorList>
            <person name="Chen Y.-J."/>
            <person name="Leung P.M."/>
            <person name="Bay S.K."/>
            <person name="Hugenholtz P."/>
            <person name="Kessler A.J."/>
            <person name="Shelley G."/>
            <person name="Waite D.W."/>
            <person name="Cook P.L."/>
            <person name="Greening C."/>
        </authorList>
    </citation>
    <scope>NUCLEOTIDE SEQUENCE [LARGE SCALE GENOMIC DNA]</scope>
    <source>
        <strain evidence="1">SS_bin_28</strain>
    </source>
</reference>
<dbReference type="EMBL" id="JABDJR010000681">
    <property type="protein sequence ID" value="NNF08465.1"/>
    <property type="molecule type" value="Genomic_DNA"/>
</dbReference>
<name>A0A7Y2H3W0_UNCEI</name>
<gene>
    <name evidence="1" type="ORF">HKN21_17015</name>
</gene>
<dbReference type="Gene3D" id="3.10.20.30">
    <property type="match status" value="1"/>
</dbReference>
<dbReference type="CDD" id="cd00754">
    <property type="entry name" value="Ubl_MoaD"/>
    <property type="match status" value="1"/>
</dbReference>
<dbReference type="SUPFAM" id="SSF54285">
    <property type="entry name" value="MoaD/ThiS"/>
    <property type="match status" value="1"/>
</dbReference>
<dbReference type="InterPro" id="IPR012675">
    <property type="entry name" value="Beta-grasp_dom_sf"/>
</dbReference>